<evidence type="ECO:0000313" key="3">
    <source>
        <dbReference type="Proteomes" id="UP000033220"/>
    </source>
</evidence>
<accession>H6SNU6</accession>
<gene>
    <name evidence="2" type="ORF">RSPPHO_00392</name>
</gene>
<dbReference type="PANTHER" id="PTHR37953:SF1">
    <property type="entry name" value="UPF0127 PROTEIN MJ1496"/>
    <property type="match status" value="1"/>
</dbReference>
<dbReference type="KEGG" id="rpm:RSPPHO_00392"/>
<feature type="signal peptide" evidence="1">
    <location>
        <begin position="1"/>
        <end position="33"/>
    </location>
</feature>
<evidence type="ECO:0000256" key="1">
    <source>
        <dbReference type="SAM" id="SignalP"/>
    </source>
</evidence>
<evidence type="ECO:0008006" key="4">
    <source>
        <dbReference type="Google" id="ProtNLM"/>
    </source>
</evidence>
<organism evidence="2 3">
    <name type="scientific">Pararhodospirillum photometricum DSM 122</name>
    <dbReference type="NCBI Taxonomy" id="1150469"/>
    <lineage>
        <taxon>Bacteria</taxon>
        <taxon>Pseudomonadati</taxon>
        <taxon>Pseudomonadota</taxon>
        <taxon>Alphaproteobacteria</taxon>
        <taxon>Rhodospirillales</taxon>
        <taxon>Rhodospirillaceae</taxon>
        <taxon>Pararhodospirillum</taxon>
    </lineage>
</organism>
<protein>
    <recommendedName>
        <fullName evidence="4">DUF192 domain-containing protein</fullName>
    </recommendedName>
</protein>
<evidence type="ECO:0000313" key="2">
    <source>
        <dbReference type="EMBL" id="CCG07018.1"/>
    </source>
</evidence>
<dbReference type="Gene3D" id="2.60.120.1140">
    <property type="entry name" value="Protein of unknown function DUF192"/>
    <property type="match status" value="1"/>
</dbReference>
<name>H6SNU6_PARPM</name>
<dbReference type="EMBL" id="HE663493">
    <property type="protein sequence ID" value="CCG07018.1"/>
    <property type="molecule type" value="Genomic_DNA"/>
</dbReference>
<dbReference type="InterPro" id="IPR038695">
    <property type="entry name" value="Saro_0823-like_sf"/>
</dbReference>
<proteinExistence type="predicted"/>
<dbReference type="PANTHER" id="PTHR37953">
    <property type="entry name" value="UPF0127 PROTEIN MJ1496"/>
    <property type="match status" value="1"/>
</dbReference>
<dbReference type="STRING" id="1150469.RSPPHO_00392"/>
<dbReference type="InterPro" id="IPR003795">
    <property type="entry name" value="DUF192"/>
</dbReference>
<dbReference type="HOGENOM" id="CLU_097039_2_1_5"/>
<dbReference type="AlphaFoldDB" id="H6SNU6"/>
<feature type="chain" id="PRO_5003606497" description="DUF192 domain-containing protein" evidence="1">
    <location>
        <begin position="34"/>
        <end position="176"/>
    </location>
</feature>
<dbReference type="RefSeq" id="WP_014413658.1">
    <property type="nucleotide sequence ID" value="NC_017059.1"/>
</dbReference>
<reference evidence="2 3" key="1">
    <citation type="submission" date="2012-02" db="EMBL/GenBank/DDBJ databases">
        <title>Shotgun genome sequence of Phaeospirillum photometricum DSM 122.</title>
        <authorList>
            <person name="Duquesne K."/>
            <person name="Sturgis J."/>
        </authorList>
    </citation>
    <scope>NUCLEOTIDE SEQUENCE [LARGE SCALE GENOMIC DNA]</scope>
    <source>
        <strain evidence="3">DSM122</strain>
    </source>
</reference>
<dbReference type="Pfam" id="PF02643">
    <property type="entry name" value="DUF192"/>
    <property type="match status" value="1"/>
</dbReference>
<dbReference type="eggNOG" id="COG1430">
    <property type="taxonomic scope" value="Bacteria"/>
</dbReference>
<dbReference type="PATRIC" id="fig|1150469.3.peg.454"/>
<keyword evidence="1" id="KW-0732">Signal</keyword>
<sequence>MDRFWKNRIRSLGGSLTLALALALVPGTPAALAQSDPVAARAALTVKFPRSHLTIETRDGRRLPFEIEEANTPQRRMVGLMFRKTLAADAGMLFLWGEPGERTMWMKNTFIPLDMLFLDDRGWIVHVAHNAEPKSEAIIASPVPASAVLEIAGGTSQLFSIEEGDRVLHPLLSDQR</sequence>
<dbReference type="Proteomes" id="UP000033220">
    <property type="component" value="Chromosome DSM 122"/>
</dbReference>
<keyword evidence="3" id="KW-1185">Reference proteome</keyword>